<evidence type="ECO:0000313" key="5">
    <source>
        <dbReference type="EMBL" id="GAA1874412.1"/>
    </source>
</evidence>
<dbReference type="RefSeq" id="WP_344105977.1">
    <property type="nucleotide sequence ID" value="NZ_BAAANL010000009.1"/>
</dbReference>
<evidence type="ECO:0000313" key="6">
    <source>
        <dbReference type="Proteomes" id="UP001501094"/>
    </source>
</evidence>
<feature type="domain" description="pPIWI-RE module N-terminal" evidence="3">
    <location>
        <begin position="16"/>
        <end position="380"/>
    </location>
</feature>
<accession>A0ABN2NQJ3</accession>
<name>A0ABN2NQJ3_9MICO</name>
<keyword evidence="6" id="KW-1185">Reference proteome</keyword>
<evidence type="ECO:0000259" key="2">
    <source>
        <dbReference type="Pfam" id="PF13032"/>
    </source>
</evidence>
<feature type="domain" description="Prokaryotic pPIWI-RE MID" evidence="4">
    <location>
        <begin position="538"/>
        <end position="632"/>
    </location>
</feature>
<feature type="region of interest" description="Disordered" evidence="1">
    <location>
        <begin position="912"/>
        <end position="945"/>
    </location>
</feature>
<dbReference type="Proteomes" id="UP001501094">
    <property type="component" value="Unassembled WGS sequence"/>
</dbReference>
<evidence type="ECO:0000259" key="4">
    <source>
        <dbReference type="Pfam" id="PF18157"/>
    </source>
</evidence>
<dbReference type="InterPro" id="IPR024996">
    <property type="entry name" value="RNaseH_pPIWI_RE"/>
</dbReference>
<sequence>MAYEHIDLAAYRLRQPADLPSLLGELHEFAVPEHWPGLIREVWEANSDKPVDAKKHLPVSRLNQSINALIPDVFYTGYEMDPESPNTWLYARKPVETRLLKRLMQAYLQEWLGDAADFPKLRRVISELDVENHAADWKPAAIDPAWVGINDSGTARVNPVLFRLIPEAIAERILAKGPFDGELHFVQAAAYDGVELVSWPPLEHPDTTKRGEPRIGYYSAVLKIALRITPFDSTPRLHLGIHTRRWVSEGKLFIPPRKSASVFVQPLPDPDTGFQGTRLATPSLKSYNGGKRTVWYRSGPQGVLDRLTIGEKFPEAGRLGTDPAAYLSPGSPIRAAVTHHSQMGPHIVATGVMPEERRRILSWAAEAVEDAFEPGLGLAPTLLGRPRQPREYQKLRSMPTAPDVIDEPESGASLDEIDEYEQFLTSMVEYEAEKVVAETKRSIQSEENAQRYRNLLSRSLDGEELRIDVVTDTDAVRDALVAAAQDALGLEPTSEGTPEGQTLFQRDGLTVRLVHHDTGTLTSPLGDGVEPPDVGKAHKAAVDERKKQVQEFFGNLGRAAKLAFVEIGSPDKNFKYRYRRADPYIAIRQGAARAGRVTQFITTDGKGDLAMRAKSAWEDGIRSIGIAPTPRHSKNVTTPDDLVQVAIWLIRRNTTQVASAPIYMPIAVKIQPGQAGVQAKTPETDGWIPYHELLCQLAGAEPRPKEMADKGKQREELMRFARTVVSQFKGLPTLLLTSATNMRSRWTWLLDDGLELDRISFGEPKSHKLTTMFKGLRTVRVRTDAGRLETPMWWAAPEDKDAIAGMSKGLWQLTDADEENRVFYSLADKNPHIKNPGRLRKFTRDGTNAPAPHRATPIPKMLELTVAGLGPGDPDPVHWAMFVHQQRFTPEFMEGRALPYILTLCERAGDYASPDGLPDDGRGEAADELAPPEPGIQGTLFDDEW</sequence>
<gene>
    <name evidence="5" type="ORF">GCM10009751_37470</name>
</gene>
<dbReference type="Pfam" id="PF18157">
    <property type="entry name" value="MID_pPIWI_RE"/>
    <property type="match status" value="1"/>
</dbReference>
<comment type="caution">
    <text evidence="5">The sequence shown here is derived from an EMBL/GenBank/DDBJ whole genome shotgun (WGS) entry which is preliminary data.</text>
</comment>
<feature type="region of interest" description="Disordered" evidence="1">
    <location>
        <begin position="835"/>
        <end position="855"/>
    </location>
</feature>
<evidence type="ECO:0000256" key="1">
    <source>
        <dbReference type="SAM" id="MobiDB-lite"/>
    </source>
</evidence>
<evidence type="ECO:0008006" key="7">
    <source>
        <dbReference type="Google" id="ProtNLM"/>
    </source>
</evidence>
<dbReference type="EMBL" id="BAAANL010000009">
    <property type="protein sequence ID" value="GAA1874412.1"/>
    <property type="molecule type" value="Genomic_DNA"/>
</dbReference>
<evidence type="ECO:0000259" key="3">
    <source>
        <dbReference type="Pfam" id="PF13111"/>
    </source>
</evidence>
<proteinExistence type="predicted"/>
<reference evidence="5 6" key="1">
    <citation type="journal article" date="2019" name="Int. J. Syst. Evol. Microbiol.">
        <title>The Global Catalogue of Microorganisms (GCM) 10K type strain sequencing project: providing services to taxonomists for standard genome sequencing and annotation.</title>
        <authorList>
            <consortium name="The Broad Institute Genomics Platform"/>
            <consortium name="The Broad Institute Genome Sequencing Center for Infectious Disease"/>
            <person name="Wu L."/>
            <person name="Ma J."/>
        </authorList>
    </citation>
    <scope>NUCLEOTIDE SEQUENCE [LARGE SCALE GENOMIC DNA]</scope>
    <source>
        <strain evidence="5 6">JCM 14326</strain>
    </source>
</reference>
<dbReference type="InterPro" id="IPR040496">
    <property type="entry name" value="MID_pPIWI_RE"/>
</dbReference>
<dbReference type="Pfam" id="PF13032">
    <property type="entry name" value="RNaseH_pPIWI_RE"/>
    <property type="match status" value="1"/>
</dbReference>
<dbReference type="Pfam" id="PF13111">
    <property type="entry name" value="pPIWI_RE_X"/>
    <property type="match status" value="1"/>
</dbReference>
<feature type="domain" description="pPIWI-RE RNaseH" evidence="2">
    <location>
        <begin position="645"/>
        <end position="914"/>
    </location>
</feature>
<dbReference type="InterPro" id="IPR025085">
    <property type="entry name" value="pPIWI_RE_X"/>
</dbReference>
<organism evidence="5 6">
    <name type="scientific">Myceligenerans crystallogenes</name>
    <dbReference type="NCBI Taxonomy" id="316335"/>
    <lineage>
        <taxon>Bacteria</taxon>
        <taxon>Bacillati</taxon>
        <taxon>Actinomycetota</taxon>
        <taxon>Actinomycetes</taxon>
        <taxon>Micrococcales</taxon>
        <taxon>Promicromonosporaceae</taxon>
        <taxon>Myceligenerans</taxon>
    </lineage>
</organism>
<protein>
    <recommendedName>
        <fullName evidence="7">DUF3893 domain-containing protein</fullName>
    </recommendedName>
</protein>